<proteinExistence type="predicted"/>
<gene>
    <name evidence="2" type="ORF">HNR30_008260</name>
</gene>
<keyword evidence="3" id="KW-1185">Reference proteome</keyword>
<dbReference type="EMBL" id="JACDUR010000009">
    <property type="protein sequence ID" value="MBA2896869.1"/>
    <property type="molecule type" value="Genomic_DNA"/>
</dbReference>
<comment type="caution">
    <text evidence="2">The sequence shown here is derived from an EMBL/GenBank/DDBJ whole genome shotgun (WGS) entry which is preliminary data.</text>
</comment>
<dbReference type="InterPro" id="IPR018247">
    <property type="entry name" value="EF_Hand_1_Ca_BS"/>
</dbReference>
<feature type="domain" description="EF-hand" evidence="1">
    <location>
        <begin position="132"/>
        <end position="162"/>
    </location>
</feature>
<dbReference type="SUPFAM" id="SSF47473">
    <property type="entry name" value="EF-hand"/>
    <property type="match status" value="1"/>
</dbReference>
<accession>A0A7W0CT55</accession>
<dbReference type="AlphaFoldDB" id="A0A7W0CT55"/>
<name>A0A7W0CT55_9ACTN</name>
<dbReference type="PROSITE" id="PS00018">
    <property type="entry name" value="EF_HAND_1"/>
    <property type="match status" value="1"/>
</dbReference>
<dbReference type="Gene3D" id="1.10.238.10">
    <property type="entry name" value="EF-hand"/>
    <property type="match status" value="1"/>
</dbReference>
<feature type="domain" description="EF-hand" evidence="1">
    <location>
        <begin position="1"/>
        <end position="36"/>
    </location>
</feature>
<evidence type="ECO:0000313" key="2">
    <source>
        <dbReference type="EMBL" id="MBA2896869.1"/>
    </source>
</evidence>
<protein>
    <submittedName>
        <fullName evidence="2">Ca2+-binding EF-hand superfamily protein</fullName>
    </submittedName>
</protein>
<dbReference type="Pfam" id="PF13499">
    <property type="entry name" value="EF-hand_7"/>
    <property type="match status" value="1"/>
</dbReference>
<dbReference type="SMART" id="SM00054">
    <property type="entry name" value="EFh"/>
    <property type="match status" value="4"/>
</dbReference>
<dbReference type="RefSeq" id="WP_181615559.1">
    <property type="nucleotide sequence ID" value="NZ_BAABAM010000008.1"/>
</dbReference>
<dbReference type="Proteomes" id="UP000530928">
    <property type="component" value="Unassembled WGS sequence"/>
</dbReference>
<evidence type="ECO:0000313" key="3">
    <source>
        <dbReference type="Proteomes" id="UP000530928"/>
    </source>
</evidence>
<organism evidence="2 3">
    <name type="scientific">Nonomuraea soli</name>
    <dbReference type="NCBI Taxonomy" id="1032476"/>
    <lineage>
        <taxon>Bacteria</taxon>
        <taxon>Bacillati</taxon>
        <taxon>Actinomycetota</taxon>
        <taxon>Actinomycetes</taxon>
        <taxon>Streptosporangiales</taxon>
        <taxon>Streptosporangiaceae</taxon>
        <taxon>Nonomuraea</taxon>
    </lineage>
</organism>
<dbReference type="PROSITE" id="PS50222">
    <property type="entry name" value="EF_HAND_2"/>
    <property type="match status" value="2"/>
</dbReference>
<evidence type="ECO:0000259" key="1">
    <source>
        <dbReference type="PROSITE" id="PS50222"/>
    </source>
</evidence>
<reference evidence="2 3" key="1">
    <citation type="submission" date="2020-07" db="EMBL/GenBank/DDBJ databases">
        <title>Genomic Encyclopedia of Type Strains, Phase IV (KMG-IV): sequencing the most valuable type-strain genomes for metagenomic binning, comparative biology and taxonomic classification.</title>
        <authorList>
            <person name="Goeker M."/>
        </authorList>
    </citation>
    <scope>NUCLEOTIDE SEQUENCE [LARGE SCALE GENOMIC DNA]</scope>
    <source>
        <strain evidence="2 3">DSM 45533</strain>
    </source>
</reference>
<dbReference type="InterPro" id="IPR011992">
    <property type="entry name" value="EF-hand-dom_pair"/>
</dbReference>
<dbReference type="GO" id="GO:0005509">
    <property type="term" value="F:calcium ion binding"/>
    <property type="evidence" value="ECO:0007669"/>
    <property type="project" value="InterPro"/>
</dbReference>
<sequence>MQRENAGHAFDTSDMDGDGFLDQRDMIVVAESVCDRLGLDEARRDAVITAYDYAWRNAVDLIGTDKDGKISREAYVRYATSPDLDRVVFTAHIVWPIGDALWDALDTDGDEQLTRGEYLRLWGAYDVAGWSAREAFERLDTNLDGRLSKDEFAQAIYDFYYGSDVPIFGRH</sequence>
<dbReference type="InterPro" id="IPR002048">
    <property type="entry name" value="EF_hand_dom"/>
</dbReference>